<keyword evidence="3" id="KW-1185">Reference proteome</keyword>
<organism evidence="2 3">
    <name type="scientific">Bradyrhizobium shewense</name>
    <dbReference type="NCBI Taxonomy" id="1761772"/>
    <lineage>
        <taxon>Bacteria</taxon>
        <taxon>Pseudomonadati</taxon>
        <taxon>Pseudomonadota</taxon>
        <taxon>Alphaproteobacteria</taxon>
        <taxon>Hyphomicrobiales</taxon>
        <taxon>Nitrobacteraceae</taxon>
        <taxon>Bradyrhizobium</taxon>
    </lineage>
</organism>
<evidence type="ECO:0000313" key="2">
    <source>
        <dbReference type="EMBL" id="SCB55961.1"/>
    </source>
</evidence>
<accession>A0A1C3XUM3</accession>
<dbReference type="Proteomes" id="UP000199184">
    <property type="component" value="Unassembled WGS sequence"/>
</dbReference>
<protein>
    <submittedName>
        <fullName evidence="2">Uncharacterized protein</fullName>
    </submittedName>
</protein>
<feature type="region of interest" description="Disordered" evidence="1">
    <location>
        <begin position="1"/>
        <end position="28"/>
    </location>
</feature>
<evidence type="ECO:0000256" key="1">
    <source>
        <dbReference type="SAM" id="MobiDB-lite"/>
    </source>
</evidence>
<evidence type="ECO:0000313" key="3">
    <source>
        <dbReference type="Proteomes" id="UP000199184"/>
    </source>
</evidence>
<dbReference type="EMBL" id="FMAI01000062">
    <property type="protein sequence ID" value="SCB55961.1"/>
    <property type="molecule type" value="Genomic_DNA"/>
</dbReference>
<proteinExistence type="predicted"/>
<dbReference type="AlphaFoldDB" id="A0A1C3XUM3"/>
<reference evidence="3" key="1">
    <citation type="submission" date="2016-08" db="EMBL/GenBank/DDBJ databases">
        <authorList>
            <person name="Varghese N."/>
            <person name="Submissions Spin"/>
        </authorList>
    </citation>
    <scope>NUCLEOTIDE SEQUENCE [LARGE SCALE GENOMIC DNA]</scope>
    <source>
        <strain evidence="3">ERR11</strain>
    </source>
</reference>
<name>A0A1C3XUM3_9BRAD</name>
<sequence>MATRLTKNTVAEVRAKRASKHEPQAHPSRLPARRYAPHVSHLRMTAVCVADYET</sequence>
<gene>
    <name evidence="2" type="ORF">GA0061098_106220</name>
</gene>